<comment type="caution">
    <text evidence="6">The sequence shown here is derived from an EMBL/GenBank/DDBJ whole genome shotgun (WGS) entry which is preliminary data.</text>
</comment>
<dbReference type="Pfam" id="PF00440">
    <property type="entry name" value="TetR_N"/>
    <property type="match status" value="1"/>
</dbReference>
<evidence type="ECO:0000256" key="3">
    <source>
        <dbReference type="ARBA" id="ARBA00023163"/>
    </source>
</evidence>
<feature type="domain" description="HTH tetR-type" evidence="5">
    <location>
        <begin position="15"/>
        <end position="75"/>
    </location>
</feature>
<dbReference type="InterPro" id="IPR050109">
    <property type="entry name" value="HTH-type_TetR-like_transc_reg"/>
</dbReference>
<dbReference type="OrthoDB" id="8479950at2"/>
<keyword evidence="2 4" id="KW-0238">DNA-binding</keyword>
<evidence type="ECO:0000256" key="2">
    <source>
        <dbReference type="ARBA" id="ARBA00023125"/>
    </source>
</evidence>
<keyword evidence="7" id="KW-1185">Reference proteome</keyword>
<evidence type="ECO:0000256" key="1">
    <source>
        <dbReference type="ARBA" id="ARBA00023015"/>
    </source>
</evidence>
<sequence length="225" mass="25243">MTAATTPRWRRMEPDERKQQIFTCAIRLFSEHPYVDVSTTDIARAAGVARGLINHYFGTKRELYLEVIRVMVTIPHSAMTQIPDGSLDERIDASVNWFLDTVSRHGKMWISAIGAEGFGQDQDVERILAEADDIAAERVLEAVGLTEAPRHRSEIRAMIRAYGGMTKTAMREWLSHGILRRSDVHLLLTGTLRALVRDVFPALRASDQASEHNQANKHGQRGPTG</sequence>
<dbReference type="RefSeq" id="WP_132879040.1">
    <property type="nucleotide sequence ID" value="NZ_SLXQ01000011.1"/>
</dbReference>
<evidence type="ECO:0000259" key="5">
    <source>
        <dbReference type="PROSITE" id="PS50977"/>
    </source>
</evidence>
<dbReference type="InterPro" id="IPR054129">
    <property type="entry name" value="DesT_TetR_C"/>
</dbReference>
<reference evidence="6 7" key="1">
    <citation type="submission" date="2019-03" db="EMBL/GenBank/DDBJ databases">
        <title>Genomic Encyclopedia of Type Strains, Phase IV (KMG-IV): sequencing the most valuable type-strain genomes for metagenomic binning, comparative biology and taxonomic classification.</title>
        <authorList>
            <person name="Goeker M."/>
        </authorList>
    </citation>
    <scope>NUCLEOTIDE SEQUENCE [LARGE SCALE GENOMIC DNA]</scope>
    <source>
        <strain evidence="6 7">DSM 45765</strain>
    </source>
</reference>
<dbReference type="GO" id="GO:0003700">
    <property type="term" value="F:DNA-binding transcription factor activity"/>
    <property type="evidence" value="ECO:0007669"/>
    <property type="project" value="TreeGrafter"/>
</dbReference>
<dbReference type="PROSITE" id="PS50977">
    <property type="entry name" value="HTH_TETR_2"/>
    <property type="match status" value="1"/>
</dbReference>
<dbReference type="Proteomes" id="UP000294911">
    <property type="component" value="Unassembled WGS sequence"/>
</dbReference>
<organism evidence="6 7">
    <name type="scientific">Tamaricihabitans halophyticus</name>
    <dbReference type="NCBI Taxonomy" id="1262583"/>
    <lineage>
        <taxon>Bacteria</taxon>
        <taxon>Bacillati</taxon>
        <taxon>Actinomycetota</taxon>
        <taxon>Actinomycetes</taxon>
        <taxon>Pseudonocardiales</taxon>
        <taxon>Pseudonocardiaceae</taxon>
        <taxon>Tamaricihabitans</taxon>
    </lineage>
</organism>
<dbReference type="PRINTS" id="PR00455">
    <property type="entry name" value="HTHTETR"/>
</dbReference>
<name>A0A4R2QFJ7_9PSEU</name>
<dbReference type="PANTHER" id="PTHR30055">
    <property type="entry name" value="HTH-TYPE TRANSCRIPTIONAL REGULATOR RUTR"/>
    <property type="match status" value="1"/>
</dbReference>
<evidence type="ECO:0000313" key="6">
    <source>
        <dbReference type="EMBL" id="TCP47910.1"/>
    </source>
</evidence>
<keyword evidence="3" id="KW-0804">Transcription</keyword>
<evidence type="ECO:0000313" key="7">
    <source>
        <dbReference type="Proteomes" id="UP000294911"/>
    </source>
</evidence>
<dbReference type="EMBL" id="SLXQ01000011">
    <property type="protein sequence ID" value="TCP47910.1"/>
    <property type="molecule type" value="Genomic_DNA"/>
</dbReference>
<evidence type="ECO:0000256" key="4">
    <source>
        <dbReference type="PROSITE-ProRule" id="PRU00335"/>
    </source>
</evidence>
<keyword evidence="1" id="KW-0805">Transcription regulation</keyword>
<dbReference type="Pfam" id="PF21943">
    <property type="entry name" value="TetR_C_46"/>
    <property type="match status" value="1"/>
</dbReference>
<dbReference type="AlphaFoldDB" id="A0A4R2QFJ7"/>
<accession>A0A4R2QFJ7</accession>
<dbReference type="Gene3D" id="1.10.357.10">
    <property type="entry name" value="Tetracycline Repressor, domain 2"/>
    <property type="match status" value="1"/>
</dbReference>
<gene>
    <name evidence="6" type="ORF">EV191_111115</name>
</gene>
<dbReference type="SUPFAM" id="SSF46689">
    <property type="entry name" value="Homeodomain-like"/>
    <property type="match status" value="1"/>
</dbReference>
<dbReference type="InterPro" id="IPR001647">
    <property type="entry name" value="HTH_TetR"/>
</dbReference>
<feature type="DNA-binding region" description="H-T-H motif" evidence="4">
    <location>
        <begin position="38"/>
        <end position="57"/>
    </location>
</feature>
<dbReference type="PANTHER" id="PTHR30055:SF234">
    <property type="entry name" value="HTH-TYPE TRANSCRIPTIONAL REGULATOR BETI"/>
    <property type="match status" value="1"/>
</dbReference>
<proteinExistence type="predicted"/>
<dbReference type="InterPro" id="IPR009057">
    <property type="entry name" value="Homeodomain-like_sf"/>
</dbReference>
<protein>
    <submittedName>
        <fullName evidence="6">TetR family transcriptional regulator</fullName>
    </submittedName>
</protein>
<dbReference type="GO" id="GO:0000976">
    <property type="term" value="F:transcription cis-regulatory region binding"/>
    <property type="evidence" value="ECO:0007669"/>
    <property type="project" value="TreeGrafter"/>
</dbReference>